<feature type="binding site" evidence="4">
    <location>
        <position position="148"/>
    </location>
    <ligand>
        <name>GTP</name>
        <dbReference type="ChEBI" id="CHEBI:37565"/>
    </ligand>
</feature>
<dbReference type="InterPro" id="IPR018316">
    <property type="entry name" value="Tubulin/FtsZ_2-layer-sand-dom"/>
</dbReference>
<accession>A0A381D876</accession>
<evidence type="ECO:0000313" key="7">
    <source>
        <dbReference type="EMBL" id="ARQ98812.1"/>
    </source>
</evidence>
<dbReference type="PROSITE" id="PS01135">
    <property type="entry name" value="FTSZ_2"/>
    <property type="match status" value="1"/>
</dbReference>
<dbReference type="InterPro" id="IPR000158">
    <property type="entry name" value="Cell_div_FtsZ"/>
</dbReference>
<dbReference type="AlphaFoldDB" id="A0A1X9SRH5"/>
<dbReference type="OrthoDB" id="9813375at2"/>
<dbReference type="KEGG" id="cdev:CIGN_0515"/>
<dbReference type="InterPro" id="IPR045061">
    <property type="entry name" value="FtsZ/CetZ"/>
</dbReference>
<dbReference type="PANTHER" id="PTHR30314">
    <property type="entry name" value="CELL DIVISION PROTEIN FTSZ-RELATED"/>
    <property type="match status" value="1"/>
</dbReference>
<dbReference type="InterPro" id="IPR036525">
    <property type="entry name" value="Tubulin/FtsZ_GTPase_sf"/>
</dbReference>
<accession>A0A1X9SRH5</accession>
<dbReference type="Pfam" id="PF00091">
    <property type="entry name" value="Tubulin"/>
    <property type="match status" value="1"/>
</dbReference>
<dbReference type="NCBIfam" id="TIGR00065">
    <property type="entry name" value="ftsZ"/>
    <property type="match status" value="1"/>
</dbReference>
<dbReference type="GO" id="GO:0051258">
    <property type="term" value="P:protein polymerization"/>
    <property type="evidence" value="ECO:0007669"/>
    <property type="project" value="UniProtKB-UniRule"/>
</dbReference>
<dbReference type="Gene3D" id="3.30.1330.20">
    <property type="entry name" value="Tubulin/FtsZ, C-terminal domain"/>
    <property type="match status" value="1"/>
</dbReference>
<evidence type="ECO:0000313" key="8">
    <source>
        <dbReference type="Proteomes" id="UP000194309"/>
    </source>
</evidence>
<organism evidence="7 8">
    <name type="scientific">Campylobacter devanensis</name>
    <dbReference type="NCBI Taxonomy" id="3161138"/>
    <lineage>
        <taxon>Bacteria</taxon>
        <taxon>Pseudomonadati</taxon>
        <taxon>Campylobacterota</taxon>
        <taxon>Epsilonproteobacteria</taxon>
        <taxon>Campylobacterales</taxon>
        <taxon>Campylobacteraceae</taxon>
        <taxon>Campylobacter</taxon>
    </lineage>
</organism>
<proteinExistence type="inferred from homology"/>
<dbReference type="InterPro" id="IPR008280">
    <property type="entry name" value="Tub_FtsZ_C"/>
</dbReference>
<feature type="binding site" evidence="4">
    <location>
        <position position="196"/>
    </location>
    <ligand>
        <name>GTP</name>
        <dbReference type="ChEBI" id="CHEBI:37565"/>
    </ligand>
</feature>
<evidence type="ECO:0000256" key="4">
    <source>
        <dbReference type="HAMAP-Rule" id="MF_00909"/>
    </source>
</evidence>
<keyword evidence="3 4" id="KW-0342">GTP-binding</keyword>
<dbReference type="InterPro" id="IPR024757">
    <property type="entry name" value="FtsZ_C"/>
</dbReference>
<dbReference type="GO" id="GO:0005737">
    <property type="term" value="C:cytoplasm"/>
    <property type="evidence" value="ECO:0007669"/>
    <property type="project" value="UniProtKB-SubCell"/>
</dbReference>
<dbReference type="SUPFAM" id="SSF52490">
    <property type="entry name" value="Tubulin nucleotide-binding domain-like"/>
    <property type="match status" value="1"/>
</dbReference>
<comment type="similarity">
    <text evidence="1 4 6">Belongs to the FtsZ family.</text>
</comment>
<comment type="subunit">
    <text evidence="4">Homodimer. Polymerizes to form a dynamic ring structure in a strictly GTP-dependent manner. Interacts directly with several other division proteins.</text>
</comment>
<feature type="binding site" evidence="4">
    <location>
        <begin position="117"/>
        <end position="119"/>
    </location>
    <ligand>
        <name>GTP</name>
        <dbReference type="ChEBI" id="CHEBI:37565"/>
    </ligand>
</feature>
<gene>
    <name evidence="4 7" type="primary">ftsZ</name>
    <name evidence="7" type="ORF">CIGN_0515</name>
</gene>
<dbReference type="GO" id="GO:0043093">
    <property type="term" value="P:FtsZ-dependent cytokinesis"/>
    <property type="evidence" value="ECO:0007669"/>
    <property type="project" value="UniProtKB-UniRule"/>
</dbReference>
<feature type="binding site" evidence="4">
    <location>
        <begin position="24"/>
        <end position="28"/>
    </location>
    <ligand>
        <name>GTP</name>
        <dbReference type="ChEBI" id="CHEBI:37565"/>
    </ligand>
</feature>
<evidence type="ECO:0000256" key="2">
    <source>
        <dbReference type="ARBA" id="ARBA00022741"/>
    </source>
</evidence>
<keyword evidence="4 6" id="KW-0132">Cell division</keyword>
<dbReference type="GO" id="GO:0005525">
    <property type="term" value="F:GTP binding"/>
    <property type="evidence" value="ECO:0007669"/>
    <property type="project" value="UniProtKB-UniRule"/>
</dbReference>
<evidence type="ECO:0000256" key="1">
    <source>
        <dbReference type="ARBA" id="ARBA00009690"/>
    </source>
</evidence>
<keyword evidence="4" id="KW-0963">Cytoplasm</keyword>
<sequence>MSGFTVEEKQNVYGAKIKVVGVGGGGGNMINHIIREGIHNEDGMKTVDLIVANTDAQALDSSAAPNKIQLGEKKTRGLGAGMQPTVGKEAAMESYEDIKTTLENSDIVFIASGFGGGTGTGAAPIVAQAAKEIGALTIAVVTTPFKFEGSKRMRLAVEGINELKKECDSVVVVPNEKLSNIVDRKAGIKDSFKIVDSILARAVNGMSSIVLSHGESDINLDFADVKTAMSHRGLSLMGVGEAQGDGAAQEALKSAMQSPLLDDMDIKGAMGAIVHFTIHPDCPMSDMTEAMEIIEAAADPDADIFWGTKCDINMPVDKVLVTLVATGFSDSNVAKLQPSTATANATTVAATKESTPVKAEEPKESIFSYRRVSGLDLNISSDDLDIPTISRHQLD</sequence>
<dbReference type="Proteomes" id="UP000194309">
    <property type="component" value="Chromosome"/>
</dbReference>
<keyword evidence="4 6" id="KW-0131">Cell cycle</keyword>
<reference evidence="7 8" key="1">
    <citation type="journal article" date="2017" name="Genome Biol. Evol.">
        <title>Comparative Genomic Analysis Identifies a Campylobacter Clade Deficient in Selenium Metabolism.</title>
        <authorList>
            <person name="Miller W.G."/>
            <person name="Yee E."/>
            <person name="Lopes B.S."/>
            <person name="Chapman M.H."/>
            <person name="Huynh S."/>
            <person name="Bono J.L."/>
            <person name="Parker C.T."/>
            <person name="Strachan N.J.C."/>
            <person name="Forbes K.J."/>
        </authorList>
    </citation>
    <scope>NUCLEOTIDE SEQUENCE [LARGE SCALE GENOMIC DNA]</scope>
    <source>
        <strain evidence="7 8">NCTC 13003</strain>
    </source>
</reference>
<evidence type="ECO:0000256" key="6">
    <source>
        <dbReference type="RuleBase" id="RU000631"/>
    </source>
</evidence>
<keyword evidence="8" id="KW-1185">Reference proteome</keyword>
<name>A0A1X9SRH5_9BACT</name>
<protein>
    <recommendedName>
        <fullName evidence="4 5">Cell division protein FtsZ</fullName>
    </recommendedName>
</protein>
<dbReference type="FunFam" id="3.40.50.1440:FF:000001">
    <property type="entry name" value="Cell division protein FtsZ"/>
    <property type="match status" value="1"/>
</dbReference>
<keyword evidence="2 4" id="KW-0547">Nucleotide-binding</keyword>
<dbReference type="Gene3D" id="3.40.50.1440">
    <property type="entry name" value="Tubulin/FtsZ, GTPase domain"/>
    <property type="match status" value="1"/>
</dbReference>
<evidence type="ECO:0000256" key="3">
    <source>
        <dbReference type="ARBA" id="ARBA00023134"/>
    </source>
</evidence>
<dbReference type="SUPFAM" id="SSF55307">
    <property type="entry name" value="Tubulin C-terminal domain-like"/>
    <property type="match status" value="1"/>
</dbReference>
<dbReference type="InterPro" id="IPR020805">
    <property type="entry name" value="Cell_div_FtsZ_CS"/>
</dbReference>
<dbReference type="SMART" id="SM00864">
    <property type="entry name" value="Tubulin"/>
    <property type="match status" value="1"/>
</dbReference>
<dbReference type="InterPro" id="IPR037103">
    <property type="entry name" value="Tubulin/FtsZ-like_C"/>
</dbReference>
<dbReference type="EMBL" id="CP018788">
    <property type="protein sequence ID" value="ARQ98812.1"/>
    <property type="molecule type" value="Genomic_DNA"/>
</dbReference>
<dbReference type="CDD" id="cd02201">
    <property type="entry name" value="FtsZ_type1"/>
    <property type="match status" value="1"/>
</dbReference>
<comment type="function">
    <text evidence="4 6">Essential cell division protein that forms a contractile ring structure (Z ring) at the future cell division site. The regulation of the ring assembly controls the timing and the location of cell division. One of the functions of the FtsZ ring is to recruit other cell division proteins to the septum to produce a new cell wall between the dividing cells. Binds GTP and shows GTPase activity.</text>
</comment>
<feature type="binding site" evidence="4">
    <location>
        <position position="152"/>
    </location>
    <ligand>
        <name>GTP</name>
        <dbReference type="ChEBI" id="CHEBI:37565"/>
    </ligand>
</feature>
<dbReference type="GO" id="GO:0032153">
    <property type="term" value="C:cell division site"/>
    <property type="evidence" value="ECO:0007669"/>
    <property type="project" value="UniProtKB-UniRule"/>
</dbReference>
<keyword evidence="4 6" id="KW-0717">Septation</keyword>
<dbReference type="SMART" id="SM00865">
    <property type="entry name" value="Tubulin_C"/>
    <property type="match status" value="1"/>
</dbReference>
<dbReference type="PANTHER" id="PTHR30314:SF3">
    <property type="entry name" value="MITOCHONDRIAL DIVISION PROTEIN FSZA"/>
    <property type="match status" value="1"/>
</dbReference>
<dbReference type="GO" id="GO:0003924">
    <property type="term" value="F:GTPase activity"/>
    <property type="evidence" value="ECO:0007669"/>
    <property type="project" value="UniProtKB-UniRule"/>
</dbReference>
<dbReference type="HAMAP" id="MF_00909">
    <property type="entry name" value="FtsZ"/>
    <property type="match status" value="1"/>
</dbReference>
<evidence type="ECO:0000256" key="5">
    <source>
        <dbReference type="NCBIfam" id="TIGR00065"/>
    </source>
</evidence>
<dbReference type="InterPro" id="IPR003008">
    <property type="entry name" value="Tubulin_FtsZ_GTPase"/>
</dbReference>
<dbReference type="PRINTS" id="PR00423">
    <property type="entry name" value="CELLDVISFTSZ"/>
</dbReference>
<dbReference type="Pfam" id="PF12327">
    <property type="entry name" value="FtsZ_C"/>
    <property type="match status" value="1"/>
</dbReference>
<comment type="subcellular location">
    <subcellularLocation>
        <location evidence="4">Cytoplasm</location>
    </subcellularLocation>
    <text evidence="4">Assembles at midcell at the inner surface of the cytoplasmic membrane.</text>
</comment>
<dbReference type="STRING" id="1660064.CIGN_0515"/>
<dbReference type="GO" id="GO:0000917">
    <property type="term" value="P:division septum assembly"/>
    <property type="evidence" value="ECO:0007669"/>
    <property type="project" value="UniProtKB-KW"/>
</dbReference>